<comment type="catalytic activity">
    <reaction evidence="2">
        <text>L-glutamyl-[protein] + NAD(+) = 5-O-(ADP-D-ribosyl)-L-glutamyl-[protein] + nicotinamide</text>
        <dbReference type="Rhea" id="RHEA:58224"/>
        <dbReference type="Rhea" id="RHEA-COMP:10208"/>
        <dbReference type="Rhea" id="RHEA-COMP:15089"/>
        <dbReference type="ChEBI" id="CHEBI:17154"/>
        <dbReference type="ChEBI" id="CHEBI:29973"/>
        <dbReference type="ChEBI" id="CHEBI:57540"/>
        <dbReference type="ChEBI" id="CHEBI:142540"/>
    </reaction>
</comment>
<accession>A0AAW1HD59</accession>
<comment type="caution">
    <text evidence="15">The sequence shown here is derived from an EMBL/GenBank/DDBJ whole genome shotgun (WGS) entry which is preliminary data.</text>
</comment>
<dbReference type="PANTHER" id="PTHR10459:SF60">
    <property type="entry name" value="POLY [ADP-RIBOSE] POLYMERASE 2"/>
    <property type="match status" value="1"/>
</dbReference>
<dbReference type="Gene3D" id="3.90.228.10">
    <property type="match status" value="1"/>
</dbReference>
<feature type="domain" description="WGR" evidence="14">
    <location>
        <begin position="52"/>
        <end position="149"/>
    </location>
</feature>
<dbReference type="CDD" id="cd08002">
    <property type="entry name" value="WGR_PARP3_like"/>
    <property type="match status" value="1"/>
</dbReference>
<dbReference type="SMART" id="SM00773">
    <property type="entry name" value="WGR"/>
    <property type="match status" value="1"/>
</dbReference>
<dbReference type="SUPFAM" id="SSF142921">
    <property type="entry name" value="WGR domain-like"/>
    <property type="match status" value="1"/>
</dbReference>
<evidence type="ECO:0000256" key="6">
    <source>
        <dbReference type="ARBA" id="ARBA00022695"/>
    </source>
</evidence>
<dbReference type="Proteomes" id="UP001443914">
    <property type="component" value="Unassembled WGS sequence"/>
</dbReference>
<dbReference type="InterPro" id="IPR008893">
    <property type="entry name" value="WGR_domain"/>
</dbReference>
<feature type="domain" description="PARP alpha-helical" evidence="13">
    <location>
        <begin position="171"/>
        <end position="289"/>
    </location>
</feature>
<evidence type="ECO:0000256" key="9">
    <source>
        <dbReference type="ARBA" id="ARBA00024945"/>
    </source>
</evidence>
<keyword evidence="5 11" id="KW-0808">Transferase</keyword>
<evidence type="ECO:0000256" key="11">
    <source>
        <dbReference type="RuleBase" id="RU362114"/>
    </source>
</evidence>
<dbReference type="InterPro" id="IPR036930">
    <property type="entry name" value="WGR_dom_sf"/>
</dbReference>
<evidence type="ECO:0000313" key="15">
    <source>
        <dbReference type="EMBL" id="KAK9673953.1"/>
    </source>
</evidence>
<comment type="function">
    <text evidence="9">Involved in the base excision repair (BER) pathway, by catalyzing the poly(ADP-ribosyl)ation of a limited number of acceptor proteins involved in chromatin architecture and in DNA metabolism. This modification follows DNA damages and appears as an obligatory step in a detection/signaling pathway leading to the reparation of DNA strand breaks.</text>
</comment>
<evidence type="ECO:0000256" key="10">
    <source>
        <dbReference type="ARBA" id="ARBA00033987"/>
    </source>
</evidence>
<dbReference type="SUPFAM" id="SSF47587">
    <property type="entry name" value="Domain of poly(ADP-ribose) polymerase"/>
    <property type="match status" value="1"/>
</dbReference>
<dbReference type="InterPro" id="IPR004102">
    <property type="entry name" value="Poly(ADP-ribose)pol_reg_dom"/>
</dbReference>
<dbReference type="EC" id="2.4.2.-" evidence="11"/>
<evidence type="ECO:0000256" key="8">
    <source>
        <dbReference type="ARBA" id="ARBA00023242"/>
    </source>
</evidence>
<sequence>MFDNAALCDGQVSGEAGTKEVMQVPKKQKEVIVTRKAPILPDQWVPDDVKYSHHVIEMGNTVYDAMLTQTHIMNNTNDFYVIQVLKANHASSYMVYNRWGTVGEPGEIKLVGPHSSAFMAIQEFEEIFYMKTKNHWSDRKNFVSYPKSYTWLEMNYLRKDQGQLSLPCAVKGTFGPRVEKFMSLICNFSMMKQQMTNIGYDVEKLPLQNLSKSTISKAYDVLTLIAEVIGESNRVLLEELSGEFYTIIPHVFGEKMLRQFVIDTHQKLRSKLEMVESLGEIEHATKLLRNCAGPQEDVMFAQYKLLRCALAPVEATTEEFQMIEKYMTNTARHTTAKIVEIFKVSKEGENDRFKKYARKKNRMLLWHGSRLTNWLGILSQGLRIAPKQVPLSGASFGRGLYFADMFDKSVSYCFRNSGGDHSTGILLLCEVALGDMLELSGAQRIQHLPPGKLSVKALGRTAPSEYQVLKDGVIIPTGKAVTDTSRTMGIMHNEYIVYNEDQVRMRYIVQVDFKGR</sequence>
<dbReference type="Pfam" id="PF05406">
    <property type="entry name" value="WGR"/>
    <property type="match status" value="1"/>
</dbReference>
<dbReference type="PROSITE" id="PS51060">
    <property type="entry name" value="PARP_ALPHA_HD"/>
    <property type="match status" value="1"/>
</dbReference>
<dbReference type="GO" id="GO:0005730">
    <property type="term" value="C:nucleolus"/>
    <property type="evidence" value="ECO:0007669"/>
    <property type="project" value="TreeGrafter"/>
</dbReference>
<evidence type="ECO:0000259" key="12">
    <source>
        <dbReference type="PROSITE" id="PS51059"/>
    </source>
</evidence>
<dbReference type="GO" id="GO:0006302">
    <property type="term" value="P:double-strand break repair"/>
    <property type="evidence" value="ECO:0007669"/>
    <property type="project" value="TreeGrafter"/>
</dbReference>
<feature type="domain" description="PARP catalytic" evidence="12">
    <location>
        <begin position="297"/>
        <end position="516"/>
    </location>
</feature>
<protein>
    <recommendedName>
        <fullName evidence="11">Poly [ADP-ribose] polymerase</fullName>
        <shortName evidence="11">PARP</shortName>
        <ecNumber evidence="11">2.4.2.-</ecNumber>
    </recommendedName>
</protein>
<comment type="subcellular location">
    <subcellularLocation>
        <location evidence="3">Nucleus</location>
    </subcellularLocation>
</comment>
<dbReference type="GO" id="GO:0003950">
    <property type="term" value="F:NAD+ poly-ADP-ribosyltransferase activity"/>
    <property type="evidence" value="ECO:0007669"/>
    <property type="project" value="UniProtKB-UniRule"/>
</dbReference>
<comment type="catalytic activity">
    <reaction evidence="10">
        <text>NAD(+) + (ADP-D-ribosyl)n-acceptor = nicotinamide + (ADP-D-ribosyl)n+1-acceptor + H(+).</text>
        <dbReference type="EC" id="2.4.2.30"/>
    </reaction>
</comment>
<proteinExistence type="predicted"/>
<evidence type="ECO:0000256" key="1">
    <source>
        <dbReference type="ARBA" id="ARBA00000438"/>
    </source>
</evidence>
<keyword evidence="4 11" id="KW-0328">Glycosyltransferase</keyword>
<evidence type="ECO:0000259" key="13">
    <source>
        <dbReference type="PROSITE" id="PS51060"/>
    </source>
</evidence>
<dbReference type="GO" id="GO:1990404">
    <property type="term" value="F:NAD+-protein mono-ADP-ribosyltransferase activity"/>
    <property type="evidence" value="ECO:0007669"/>
    <property type="project" value="TreeGrafter"/>
</dbReference>
<evidence type="ECO:0000256" key="2">
    <source>
        <dbReference type="ARBA" id="ARBA00000459"/>
    </source>
</evidence>
<dbReference type="InterPro" id="IPR036616">
    <property type="entry name" value="Poly(ADP-ribose)pol_reg_dom_sf"/>
</dbReference>
<comment type="catalytic activity">
    <reaction evidence="1">
        <text>L-aspartyl-[protein] + NAD(+) = 4-O-(ADP-D-ribosyl)-L-aspartyl-[protein] + nicotinamide</text>
        <dbReference type="Rhea" id="RHEA:54424"/>
        <dbReference type="Rhea" id="RHEA-COMP:9867"/>
        <dbReference type="Rhea" id="RHEA-COMP:13832"/>
        <dbReference type="ChEBI" id="CHEBI:17154"/>
        <dbReference type="ChEBI" id="CHEBI:29961"/>
        <dbReference type="ChEBI" id="CHEBI:57540"/>
        <dbReference type="ChEBI" id="CHEBI:138102"/>
    </reaction>
</comment>
<dbReference type="Pfam" id="PF00644">
    <property type="entry name" value="PARP"/>
    <property type="match status" value="1"/>
</dbReference>
<evidence type="ECO:0000256" key="3">
    <source>
        <dbReference type="ARBA" id="ARBA00004123"/>
    </source>
</evidence>
<dbReference type="AlphaFoldDB" id="A0AAW1HD59"/>
<evidence type="ECO:0000313" key="16">
    <source>
        <dbReference type="Proteomes" id="UP001443914"/>
    </source>
</evidence>
<dbReference type="CDD" id="cd01437">
    <property type="entry name" value="parp_like"/>
    <property type="match status" value="1"/>
</dbReference>
<evidence type="ECO:0000256" key="7">
    <source>
        <dbReference type="ARBA" id="ARBA00023027"/>
    </source>
</evidence>
<evidence type="ECO:0000256" key="5">
    <source>
        <dbReference type="ARBA" id="ARBA00022679"/>
    </source>
</evidence>
<organism evidence="15 16">
    <name type="scientific">Saponaria officinalis</name>
    <name type="common">Common soapwort</name>
    <name type="synonym">Lychnis saponaria</name>
    <dbReference type="NCBI Taxonomy" id="3572"/>
    <lineage>
        <taxon>Eukaryota</taxon>
        <taxon>Viridiplantae</taxon>
        <taxon>Streptophyta</taxon>
        <taxon>Embryophyta</taxon>
        <taxon>Tracheophyta</taxon>
        <taxon>Spermatophyta</taxon>
        <taxon>Magnoliopsida</taxon>
        <taxon>eudicotyledons</taxon>
        <taxon>Gunneridae</taxon>
        <taxon>Pentapetalae</taxon>
        <taxon>Caryophyllales</taxon>
        <taxon>Caryophyllaceae</taxon>
        <taxon>Caryophylleae</taxon>
        <taxon>Saponaria</taxon>
    </lineage>
</organism>
<dbReference type="EMBL" id="JBDFQZ010000012">
    <property type="protein sequence ID" value="KAK9673953.1"/>
    <property type="molecule type" value="Genomic_DNA"/>
</dbReference>
<keyword evidence="6" id="KW-0548">Nucleotidyltransferase</keyword>
<evidence type="ECO:0000259" key="14">
    <source>
        <dbReference type="PROSITE" id="PS51977"/>
    </source>
</evidence>
<reference evidence="15" key="1">
    <citation type="submission" date="2024-03" db="EMBL/GenBank/DDBJ databases">
        <title>WGS assembly of Saponaria officinalis var. Norfolk2.</title>
        <authorList>
            <person name="Jenkins J."/>
            <person name="Shu S."/>
            <person name="Grimwood J."/>
            <person name="Barry K."/>
            <person name="Goodstein D."/>
            <person name="Schmutz J."/>
            <person name="Leebens-Mack J."/>
            <person name="Osbourn A."/>
        </authorList>
    </citation>
    <scope>NUCLEOTIDE SEQUENCE [LARGE SCALE GENOMIC DNA]</scope>
    <source>
        <strain evidence="15">JIC</strain>
    </source>
</reference>
<dbReference type="GO" id="GO:0016779">
    <property type="term" value="F:nucleotidyltransferase activity"/>
    <property type="evidence" value="ECO:0007669"/>
    <property type="project" value="UniProtKB-KW"/>
</dbReference>
<evidence type="ECO:0000256" key="4">
    <source>
        <dbReference type="ARBA" id="ARBA00022676"/>
    </source>
</evidence>
<keyword evidence="8" id="KW-0539">Nucleus</keyword>
<dbReference type="GO" id="GO:0070212">
    <property type="term" value="P:protein poly-ADP-ribosylation"/>
    <property type="evidence" value="ECO:0007669"/>
    <property type="project" value="TreeGrafter"/>
</dbReference>
<dbReference type="SUPFAM" id="SSF56399">
    <property type="entry name" value="ADP-ribosylation"/>
    <property type="match status" value="1"/>
</dbReference>
<dbReference type="InterPro" id="IPR050800">
    <property type="entry name" value="ARTD/PARP"/>
</dbReference>
<dbReference type="PANTHER" id="PTHR10459">
    <property type="entry name" value="DNA LIGASE"/>
    <property type="match status" value="1"/>
</dbReference>
<dbReference type="InterPro" id="IPR012317">
    <property type="entry name" value="Poly(ADP-ribose)pol_cat_dom"/>
</dbReference>
<keyword evidence="16" id="KW-1185">Reference proteome</keyword>
<name>A0AAW1HD59_SAPOF</name>
<keyword evidence="7 11" id="KW-0520">NAD</keyword>
<dbReference type="PROSITE" id="PS51977">
    <property type="entry name" value="WGR"/>
    <property type="match status" value="1"/>
</dbReference>
<gene>
    <name evidence="15" type="ORF">RND81_12G201100</name>
</gene>
<dbReference type="Gene3D" id="1.20.142.10">
    <property type="entry name" value="Poly(ADP-ribose) polymerase, regulatory domain"/>
    <property type="match status" value="1"/>
</dbReference>
<dbReference type="Pfam" id="PF02877">
    <property type="entry name" value="PARP_reg"/>
    <property type="match status" value="1"/>
</dbReference>
<dbReference type="PROSITE" id="PS51059">
    <property type="entry name" value="PARP_CATALYTIC"/>
    <property type="match status" value="1"/>
</dbReference>